<keyword evidence="2" id="KW-0472">Membrane</keyword>
<protein>
    <recommendedName>
        <fullName evidence="5">Tetratricopeptide repeat-containing protein</fullName>
    </recommendedName>
</protein>
<feature type="coiled-coil region" evidence="1">
    <location>
        <begin position="396"/>
        <end position="479"/>
    </location>
</feature>
<evidence type="ECO:0000313" key="4">
    <source>
        <dbReference type="Proteomes" id="UP000236735"/>
    </source>
</evidence>
<dbReference type="InterPro" id="IPR011990">
    <property type="entry name" value="TPR-like_helical_dom_sf"/>
</dbReference>
<evidence type="ECO:0000313" key="3">
    <source>
        <dbReference type="EMBL" id="SEF55743.1"/>
    </source>
</evidence>
<accession>A0A1H5SYT8</accession>
<dbReference type="SUPFAM" id="SSF48452">
    <property type="entry name" value="TPR-like"/>
    <property type="match status" value="1"/>
</dbReference>
<dbReference type="PROSITE" id="PS51257">
    <property type="entry name" value="PROKAR_LIPOPROTEIN"/>
    <property type="match status" value="1"/>
</dbReference>
<reference evidence="3 4" key="1">
    <citation type="submission" date="2016-10" db="EMBL/GenBank/DDBJ databases">
        <authorList>
            <person name="de Groot N.N."/>
        </authorList>
    </citation>
    <scope>NUCLEOTIDE SEQUENCE [LARGE SCALE GENOMIC DNA]</scope>
    <source>
        <strain evidence="3 4">AR32</strain>
    </source>
</reference>
<name>A0A1H5SYT8_XYLRU</name>
<dbReference type="Proteomes" id="UP000236735">
    <property type="component" value="Unassembled WGS sequence"/>
</dbReference>
<evidence type="ECO:0000256" key="2">
    <source>
        <dbReference type="SAM" id="Phobius"/>
    </source>
</evidence>
<keyword evidence="1" id="KW-0175">Coiled coil</keyword>
<evidence type="ECO:0008006" key="5">
    <source>
        <dbReference type="Google" id="ProtNLM"/>
    </source>
</evidence>
<dbReference type="AlphaFoldDB" id="A0A1H5SYT8"/>
<dbReference type="RefSeq" id="WP_103915209.1">
    <property type="nucleotide sequence ID" value="NZ_FNUV01000002.1"/>
</dbReference>
<keyword evidence="2" id="KW-0812">Transmembrane</keyword>
<gene>
    <name evidence="3" type="ORF">SAMN05216354_0775</name>
</gene>
<organism evidence="3 4">
    <name type="scientific">Xylanibacter ruminicola</name>
    <name type="common">Prevotella ruminicola</name>
    <dbReference type="NCBI Taxonomy" id="839"/>
    <lineage>
        <taxon>Bacteria</taxon>
        <taxon>Pseudomonadati</taxon>
        <taxon>Bacteroidota</taxon>
        <taxon>Bacteroidia</taxon>
        <taxon>Bacteroidales</taxon>
        <taxon>Prevotellaceae</taxon>
        <taxon>Xylanibacter</taxon>
    </lineage>
</organism>
<feature type="transmembrane region" description="Helical" evidence="2">
    <location>
        <begin position="379"/>
        <end position="396"/>
    </location>
</feature>
<keyword evidence="2" id="KW-1133">Transmembrane helix</keyword>
<sequence length="604" mass="70563">MKTTKTIIIVILFAAGLLAGCGDKKTDQALSYIDTLMNHQPDSALHMLDSLMVEKPHWVRSQRMRYDLLRLKAENKAYVPFSSDSIAQALVSYYNFWGNANERMMANYLLGCVYRDLGDSPRAIDAYQTAISKADTTNSNCDFYTLSCIYAQIAEIYHKQLLFSNELIARSSSNHFADIVNDTLQTILNISKSASAYILLNKKDSAEILLERAKQLYLKTSFVQEVWQSSTILMYMYVQDSDKLSEAKRLMDEYEQNSYLFNKHHELTGPRRLYYYYKGQYHEGINNLDSAEYYYRKVLYPNMPFTALNSMYKGLLSVYTKRHETDSIAKYARLYCEVNDSSIAKKDQEITAKMAATYNYGHYQKEALESESKANITRIILLSFIFLVIIVTLFLWNKYQKVKKQRQQELENLKAEHVRATDEYSRNLYTMQLLDKTRQQDIALMQKDNIEYEEQMAELKEENRRLAKLIKNIEQQNGILRYLENTNEFMQTRIVKRLKMLELNPLSSMKEADWAELDAEIRKFFPDLIIDIHNAPNISKQKTRVCFLVILQISDSCIANWLNLKPSRISNIKSELNEVFFAETSARTLYNNLRQKYNIISSRK</sequence>
<evidence type="ECO:0000256" key="1">
    <source>
        <dbReference type="SAM" id="Coils"/>
    </source>
</evidence>
<proteinExistence type="predicted"/>
<dbReference type="EMBL" id="FNUV01000002">
    <property type="protein sequence ID" value="SEF55743.1"/>
    <property type="molecule type" value="Genomic_DNA"/>
</dbReference>